<accession>A0ABW5YVD8</accession>
<name>A0ABW5YVD8_9SPHI</name>
<protein>
    <submittedName>
        <fullName evidence="2">Uncharacterized protein</fullName>
    </submittedName>
</protein>
<evidence type="ECO:0000256" key="1">
    <source>
        <dbReference type="SAM" id="SignalP"/>
    </source>
</evidence>
<gene>
    <name evidence="2" type="ORF">ACFS6I_10895</name>
</gene>
<feature type="chain" id="PRO_5046952356" evidence="1">
    <location>
        <begin position="20"/>
        <end position="109"/>
    </location>
</feature>
<dbReference type="RefSeq" id="WP_380920413.1">
    <property type="nucleotide sequence ID" value="NZ_JBHUPE010000004.1"/>
</dbReference>
<organism evidence="2 3">
    <name type="scientific">Sphingobacterium anhuiense</name>
    <dbReference type="NCBI Taxonomy" id="493780"/>
    <lineage>
        <taxon>Bacteria</taxon>
        <taxon>Pseudomonadati</taxon>
        <taxon>Bacteroidota</taxon>
        <taxon>Sphingobacteriia</taxon>
        <taxon>Sphingobacteriales</taxon>
        <taxon>Sphingobacteriaceae</taxon>
        <taxon>Sphingobacterium</taxon>
    </lineage>
</organism>
<dbReference type="EMBL" id="JBHUPE010000004">
    <property type="protein sequence ID" value="MFD2904434.1"/>
    <property type="molecule type" value="Genomic_DNA"/>
</dbReference>
<sequence>MKASLFTLILALLAIGTFAAVAVMKKNETPVVAKASTTFYYNGPSTNLATNVMNPSNWSPSQEPGFTCGQPTEIPCSLDVPSDKTIEDHLEDLDNLAAVQEASPSKRSE</sequence>
<feature type="signal peptide" evidence="1">
    <location>
        <begin position="1"/>
        <end position="19"/>
    </location>
</feature>
<dbReference type="Proteomes" id="UP001597509">
    <property type="component" value="Unassembled WGS sequence"/>
</dbReference>
<proteinExistence type="predicted"/>
<keyword evidence="1" id="KW-0732">Signal</keyword>
<reference evidence="3" key="1">
    <citation type="journal article" date="2019" name="Int. J. Syst. Evol. Microbiol.">
        <title>The Global Catalogue of Microorganisms (GCM) 10K type strain sequencing project: providing services to taxonomists for standard genome sequencing and annotation.</title>
        <authorList>
            <consortium name="The Broad Institute Genomics Platform"/>
            <consortium name="The Broad Institute Genome Sequencing Center for Infectious Disease"/>
            <person name="Wu L."/>
            <person name="Ma J."/>
        </authorList>
    </citation>
    <scope>NUCLEOTIDE SEQUENCE [LARGE SCALE GENOMIC DNA]</scope>
    <source>
        <strain evidence="3">KCTC 22209</strain>
    </source>
</reference>
<evidence type="ECO:0000313" key="3">
    <source>
        <dbReference type="Proteomes" id="UP001597509"/>
    </source>
</evidence>
<comment type="caution">
    <text evidence="2">The sequence shown here is derived from an EMBL/GenBank/DDBJ whole genome shotgun (WGS) entry which is preliminary data.</text>
</comment>
<keyword evidence="3" id="KW-1185">Reference proteome</keyword>
<evidence type="ECO:0000313" key="2">
    <source>
        <dbReference type="EMBL" id="MFD2904434.1"/>
    </source>
</evidence>